<protein>
    <recommendedName>
        <fullName evidence="2">Response regulatory domain-containing protein</fullName>
    </recommendedName>
</protein>
<evidence type="ECO:0000313" key="4">
    <source>
        <dbReference type="Proteomes" id="UP000229504"/>
    </source>
</evidence>
<evidence type="ECO:0000259" key="2">
    <source>
        <dbReference type="PROSITE" id="PS50110"/>
    </source>
</evidence>
<dbReference type="AlphaFoldDB" id="A0A2G5FI19"/>
<dbReference type="EMBL" id="NIQU01000006">
    <property type="protein sequence ID" value="PIA67636.1"/>
    <property type="molecule type" value="Genomic_DNA"/>
</dbReference>
<dbReference type="Pfam" id="PF00072">
    <property type="entry name" value="Response_reg"/>
    <property type="match status" value="1"/>
</dbReference>
<dbReference type="Pfam" id="PF01048">
    <property type="entry name" value="PNP_UDP_1"/>
    <property type="match status" value="1"/>
</dbReference>
<evidence type="ECO:0000313" key="3">
    <source>
        <dbReference type="EMBL" id="PIA67636.1"/>
    </source>
</evidence>
<dbReference type="InterPro" id="IPR000845">
    <property type="entry name" value="Nucleoside_phosphorylase_d"/>
</dbReference>
<dbReference type="GO" id="GO:0009116">
    <property type="term" value="P:nucleoside metabolic process"/>
    <property type="evidence" value="ECO:0007669"/>
    <property type="project" value="InterPro"/>
</dbReference>
<comment type="caution">
    <text evidence="3">The sequence shown here is derived from an EMBL/GenBank/DDBJ whole genome shotgun (WGS) entry which is preliminary data.</text>
</comment>
<dbReference type="InterPro" id="IPR001789">
    <property type="entry name" value="Sig_transdc_resp-reg_receiver"/>
</dbReference>
<dbReference type="Gene3D" id="3.40.50.1580">
    <property type="entry name" value="Nucleoside phosphorylase domain"/>
    <property type="match status" value="1"/>
</dbReference>
<dbReference type="SUPFAM" id="SSF53167">
    <property type="entry name" value="Purine and uridine phosphorylases"/>
    <property type="match status" value="1"/>
</dbReference>
<dbReference type="GO" id="GO:0000160">
    <property type="term" value="P:phosphorelay signal transduction system"/>
    <property type="evidence" value="ECO:0007669"/>
    <property type="project" value="InterPro"/>
</dbReference>
<dbReference type="Proteomes" id="UP000229504">
    <property type="component" value="Unassembled WGS sequence"/>
</dbReference>
<proteinExistence type="predicted"/>
<dbReference type="InterPro" id="IPR035994">
    <property type="entry name" value="Nucleoside_phosphorylase_sf"/>
</dbReference>
<keyword evidence="1" id="KW-0597">Phosphoprotein</keyword>
<dbReference type="Gene3D" id="3.40.50.2300">
    <property type="match status" value="1"/>
</dbReference>
<dbReference type="RefSeq" id="WP_099525612.1">
    <property type="nucleotide sequence ID" value="NZ_NIQU01000006.1"/>
</dbReference>
<name>A0A2G5FI19_9PSED</name>
<dbReference type="GO" id="GO:0008782">
    <property type="term" value="F:adenosylhomocysteine nucleosidase activity"/>
    <property type="evidence" value="ECO:0007669"/>
    <property type="project" value="TreeGrafter"/>
</dbReference>
<dbReference type="SMART" id="SM00448">
    <property type="entry name" value="REC"/>
    <property type="match status" value="1"/>
</dbReference>
<sequence length="414" mass="46522">MKVLIVEDEQEKRRLISQAVNSAEGMIESNIDFAHDLNAAKRYLQANKYQLVILDVNIPINSISGPTVGMGLELLDHIKNNERVIKPTYIIGMSAYSDGVRAAAEEFNFPLWRFLDFSYDELGWQATIKGAVEYLNENNKPPFTADGKNYHVDLCIYVALEEELNSLRNLPVTWEEIKVAHDDARYYRSKFQRGDKELDVVITASPEMGMPVAAVFAAKLIHTFRPKYLGITGICAGVHSKTKMGDILVADPCFDLGSGKWTADKESGELKFLPALYQRRLDDTLRAQIRALADKTEVLDKLWKGFHYSKPVEPPSVLVGAMGSGSSVLQALQMMEQAKERHKNLIGIEMESYSVFTACEFSNAPKPRCFSMKSVCDFGDSKKADDFHDYAAYVSANFLYEFALECLVSRHEPA</sequence>
<dbReference type="PANTHER" id="PTHR46832:SF1">
    <property type="entry name" value="5'-METHYLTHIOADENOSINE_S-ADENOSYLHOMOCYSTEINE NUCLEOSIDASE"/>
    <property type="match status" value="1"/>
</dbReference>
<evidence type="ECO:0000256" key="1">
    <source>
        <dbReference type="PROSITE-ProRule" id="PRU00169"/>
    </source>
</evidence>
<dbReference type="GO" id="GO:0019284">
    <property type="term" value="P:L-methionine salvage from S-adenosylmethionine"/>
    <property type="evidence" value="ECO:0007669"/>
    <property type="project" value="TreeGrafter"/>
</dbReference>
<reference evidence="4" key="1">
    <citation type="submission" date="2017-06" db="EMBL/GenBank/DDBJ databases">
        <authorList>
            <person name="Rastogi G."/>
            <person name="Vaishampayan P."/>
            <person name="Seuylemezian A."/>
        </authorList>
    </citation>
    <scope>NUCLEOTIDE SEQUENCE [LARGE SCALE GENOMIC DNA]</scope>
    <source>
        <strain evidence="4">PI11</strain>
    </source>
</reference>
<gene>
    <name evidence="3" type="ORF">CDO35_15575</name>
</gene>
<dbReference type="PANTHER" id="PTHR46832">
    <property type="entry name" value="5'-METHYLTHIOADENOSINE/S-ADENOSYLHOMOCYSTEINE NUCLEOSIDASE"/>
    <property type="match status" value="1"/>
</dbReference>
<dbReference type="GO" id="GO:0005829">
    <property type="term" value="C:cytosol"/>
    <property type="evidence" value="ECO:0007669"/>
    <property type="project" value="TreeGrafter"/>
</dbReference>
<dbReference type="SUPFAM" id="SSF52172">
    <property type="entry name" value="CheY-like"/>
    <property type="match status" value="1"/>
</dbReference>
<dbReference type="PROSITE" id="PS50110">
    <property type="entry name" value="RESPONSE_REGULATORY"/>
    <property type="match status" value="1"/>
</dbReference>
<feature type="modified residue" description="4-aspartylphosphate" evidence="1">
    <location>
        <position position="55"/>
    </location>
</feature>
<dbReference type="GO" id="GO:0008930">
    <property type="term" value="F:methylthioadenosine nucleosidase activity"/>
    <property type="evidence" value="ECO:0007669"/>
    <property type="project" value="TreeGrafter"/>
</dbReference>
<feature type="domain" description="Response regulatory" evidence="2">
    <location>
        <begin position="2"/>
        <end position="130"/>
    </location>
</feature>
<dbReference type="InterPro" id="IPR011006">
    <property type="entry name" value="CheY-like_superfamily"/>
</dbReference>
<organism evidence="3 4">
    <name type="scientific">Pseudomonas sediminis</name>
    <dbReference type="NCBI Taxonomy" id="1691904"/>
    <lineage>
        <taxon>Bacteria</taxon>
        <taxon>Pseudomonadati</taxon>
        <taxon>Pseudomonadota</taxon>
        <taxon>Gammaproteobacteria</taxon>
        <taxon>Pseudomonadales</taxon>
        <taxon>Pseudomonadaceae</taxon>
        <taxon>Pseudomonas</taxon>
    </lineage>
</organism>
<accession>A0A2G5FI19</accession>